<evidence type="ECO:0000259" key="2">
    <source>
        <dbReference type="Pfam" id="PF13439"/>
    </source>
</evidence>
<dbReference type="PANTHER" id="PTHR46401:SF2">
    <property type="entry name" value="GLYCOSYLTRANSFERASE WBBK-RELATED"/>
    <property type="match status" value="1"/>
</dbReference>
<dbReference type="AlphaFoldDB" id="A0A9D1XRG6"/>
<organism evidence="3 4">
    <name type="scientific">Candidatus Parabacteroides intestinigallinarum</name>
    <dbReference type="NCBI Taxonomy" id="2838722"/>
    <lineage>
        <taxon>Bacteria</taxon>
        <taxon>Pseudomonadati</taxon>
        <taxon>Bacteroidota</taxon>
        <taxon>Bacteroidia</taxon>
        <taxon>Bacteroidales</taxon>
        <taxon>Tannerellaceae</taxon>
        <taxon>Parabacteroides</taxon>
    </lineage>
</organism>
<accession>A0A9D1XRG6</accession>
<dbReference type="Pfam" id="PF13439">
    <property type="entry name" value="Glyco_transf_4"/>
    <property type="match status" value="1"/>
</dbReference>
<keyword evidence="1 3" id="KW-0808">Transferase</keyword>
<dbReference type="SUPFAM" id="SSF53756">
    <property type="entry name" value="UDP-Glycosyltransferase/glycogen phosphorylase"/>
    <property type="match status" value="1"/>
</dbReference>
<feature type="domain" description="Glycosyltransferase subfamily 4-like N-terminal" evidence="2">
    <location>
        <begin position="14"/>
        <end position="165"/>
    </location>
</feature>
<evidence type="ECO:0000313" key="4">
    <source>
        <dbReference type="Proteomes" id="UP000823847"/>
    </source>
</evidence>
<dbReference type="Gene3D" id="3.40.50.2000">
    <property type="entry name" value="Glycogen Phosphorylase B"/>
    <property type="match status" value="2"/>
</dbReference>
<comment type="caution">
    <text evidence="3">The sequence shown here is derived from an EMBL/GenBank/DDBJ whole genome shotgun (WGS) entry which is preliminary data.</text>
</comment>
<dbReference type="InterPro" id="IPR028098">
    <property type="entry name" value="Glyco_trans_4-like_N"/>
</dbReference>
<protein>
    <submittedName>
        <fullName evidence="3">Glycosyltransferase</fullName>
        <ecNumber evidence="3">2.4.-.-</ecNumber>
    </submittedName>
</protein>
<dbReference type="Pfam" id="PF13692">
    <property type="entry name" value="Glyco_trans_1_4"/>
    <property type="match status" value="1"/>
</dbReference>
<dbReference type="EMBL" id="DXEN01000055">
    <property type="protein sequence ID" value="HIX86417.1"/>
    <property type="molecule type" value="Genomic_DNA"/>
</dbReference>
<dbReference type="Proteomes" id="UP000823847">
    <property type="component" value="Unassembled WGS sequence"/>
</dbReference>
<sequence>MRFAILSPIYPYRGGIAQFSGRLYQELVEEGYEVKAFNFKRLYPDILFPGKTQYVEEGESVEAIASERVLDSVNPLSYITTTKAIRTYAPDVLIISYWMSFFVPGYAHVANRMRKHCKVIALIHNAIPHEPHFFDKPLATLLFRQCHGFIVMSDIVRDDLLRLCPSARYIQNPHPLYDHFGEKMDRAEACARLHLDSSHKNLLFFGLIRDYKGLDLLIEAMGELEDDYQLIIAGECYGSFEKYQALIDTSPARNRIQVHNAYISDEEIPVYFSAADALILPYRSATQSGVVSVAYHYDLPMVATPVGDFPNSVGRAVTGVVASGISASAMAEGIRALFLPEKWQSIPERIAETKKRLSWGNLTKKLLQFIQSN</sequence>
<gene>
    <name evidence="3" type="ORF">H9848_07405</name>
</gene>
<dbReference type="GO" id="GO:0016757">
    <property type="term" value="F:glycosyltransferase activity"/>
    <property type="evidence" value="ECO:0007669"/>
    <property type="project" value="UniProtKB-KW"/>
</dbReference>
<reference evidence="3" key="2">
    <citation type="submission" date="2021-04" db="EMBL/GenBank/DDBJ databases">
        <authorList>
            <person name="Gilroy R."/>
        </authorList>
    </citation>
    <scope>NUCLEOTIDE SEQUENCE</scope>
    <source>
        <strain evidence="3">ChiHecec2B26-12326</strain>
    </source>
</reference>
<dbReference type="EC" id="2.4.-.-" evidence="3"/>
<name>A0A9D1XRG6_9BACT</name>
<keyword evidence="3" id="KW-0328">Glycosyltransferase</keyword>
<dbReference type="GO" id="GO:0009103">
    <property type="term" value="P:lipopolysaccharide biosynthetic process"/>
    <property type="evidence" value="ECO:0007669"/>
    <property type="project" value="TreeGrafter"/>
</dbReference>
<reference evidence="3" key="1">
    <citation type="journal article" date="2021" name="PeerJ">
        <title>Extensive microbial diversity within the chicken gut microbiome revealed by metagenomics and culture.</title>
        <authorList>
            <person name="Gilroy R."/>
            <person name="Ravi A."/>
            <person name="Getino M."/>
            <person name="Pursley I."/>
            <person name="Horton D.L."/>
            <person name="Alikhan N.F."/>
            <person name="Baker D."/>
            <person name="Gharbi K."/>
            <person name="Hall N."/>
            <person name="Watson M."/>
            <person name="Adriaenssens E.M."/>
            <person name="Foster-Nyarko E."/>
            <person name="Jarju S."/>
            <person name="Secka A."/>
            <person name="Antonio M."/>
            <person name="Oren A."/>
            <person name="Chaudhuri R.R."/>
            <person name="La Ragione R."/>
            <person name="Hildebrand F."/>
            <person name="Pallen M.J."/>
        </authorList>
    </citation>
    <scope>NUCLEOTIDE SEQUENCE</scope>
    <source>
        <strain evidence="3">ChiHecec2B26-12326</strain>
    </source>
</reference>
<proteinExistence type="predicted"/>
<evidence type="ECO:0000256" key="1">
    <source>
        <dbReference type="ARBA" id="ARBA00022679"/>
    </source>
</evidence>
<evidence type="ECO:0000313" key="3">
    <source>
        <dbReference type="EMBL" id="HIX86417.1"/>
    </source>
</evidence>
<dbReference type="PANTHER" id="PTHR46401">
    <property type="entry name" value="GLYCOSYLTRANSFERASE WBBK-RELATED"/>
    <property type="match status" value="1"/>
</dbReference>